<name>A0ABM8W6X7_GIGMA</name>
<keyword evidence="2" id="KW-1185">Reference proteome</keyword>
<dbReference type="EMBL" id="CAJVQB010001574">
    <property type="protein sequence ID" value="CAG8541405.1"/>
    <property type="molecule type" value="Genomic_DNA"/>
</dbReference>
<protein>
    <submittedName>
        <fullName evidence="1">33457_t:CDS:1</fullName>
    </submittedName>
</protein>
<organism evidence="1 2">
    <name type="scientific">Gigaspora margarita</name>
    <dbReference type="NCBI Taxonomy" id="4874"/>
    <lineage>
        <taxon>Eukaryota</taxon>
        <taxon>Fungi</taxon>
        <taxon>Fungi incertae sedis</taxon>
        <taxon>Mucoromycota</taxon>
        <taxon>Glomeromycotina</taxon>
        <taxon>Glomeromycetes</taxon>
        <taxon>Diversisporales</taxon>
        <taxon>Gigasporaceae</taxon>
        <taxon>Gigaspora</taxon>
    </lineage>
</organism>
<accession>A0ABM8W6X7</accession>
<evidence type="ECO:0000313" key="2">
    <source>
        <dbReference type="Proteomes" id="UP000789901"/>
    </source>
</evidence>
<evidence type="ECO:0000313" key="1">
    <source>
        <dbReference type="EMBL" id="CAG8541405.1"/>
    </source>
</evidence>
<reference evidence="1 2" key="1">
    <citation type="submission" date="2021-06" db="EMBL/GenBank/DDBJ databases">
        <authorList>
            <person name="Kallberg Y."/>
            <person name="Tangrot J."/>
            <person name="Rosling A."/>
        </authorList>
    </citation>
    <scope>NUCLEOTIDE SEQUENCE [LARGE SCALE GENOMIC DNA]</scope>
    <source>
        <strain evidence="1 2">120-4 pot B 10/14</strain>
    </source>
</reference>
<gene>
    <name evidence="1" type="ORF">GMARGA_LOCUS4100</name>
</gene>
<dbReference type="Proteomes" id="UP000789901">
    <property type="component" value="Unassembled WGS sequence"/>
</dbReference>
<sequence length="68" mass="7772">MNIFALENQNNFENNAHPKDDTVNDLNEPNKPVSNHKLVNLNEDMLLSIILNNSFKKIIQIPIETIGE</sequence>
<proteinExistence type="predicted"/>
<comment type="caution">
    <text evidence="1">The sequence shown here is derived from an EMBL/GenBank/DDBJ whole genome shotgun (WGS) entry which is preliminary data.</text>
</comment>